<dbReference type="SUPFAM" id="SSF47413">
    <property type="entry name" value="lambda repressor-like DNA-binding domains"/>
    <property type="match status" value="1"/>
</dbReference>
<dbReference type="PANTHER" id="PTHR40661">
    <property type="match status" value="1"/>
</dbReference>
<gene>
    <name evidence="5" type="ORF">GL286_16885</name>
</gene>
<evidence type="ECO:0000256" key="2">
    <source>
        <dbReference type="ARBA" id="ARBA00023125"/>
    </source>
</evidence>
<proteinExistence type="predicted"/>
<dbReference type="InterPro" id="IPR036286">
    <property type="entry name" value="LexA/Signal_pep-like_sf"/>
</dbReference>
<dbReference type="InterPro" id="IPR001387">
    <property type="entry name" value="Cro/C1-type_HTH"/>
</dbReference>
<keyword evidence="3" id="KW-0804">Transcription</keyword>
<comment type="caution">
    <text evidence="5">The sequence shown here is derived from an EMBL/GenBank/DDBJ whole genome shotgun (WGS) entry which is preliminary data.</text>
</comment>
<dbReference type="Gene3D" id="2.10.109.10">
    <property type="entry name" value="Umud Fragment, subunit A"/>
    <property type="match status" value="1"/>
</dbReference>
<dbReference type="CDD" id="cd00093">
    <property type="entry name" value="HTH_XRE"/>
    <property type="match status" value="1"/>
</dbReference>
<evidence type="ECO:0000259" key="4">
    <source>
        <dbReference type="PROSITE" id="PS50943"/>
    </source>
</evidence>
<protein>
    <submittedName>
        <fullName evidence="5">Helix-turn-helix domain-containing protein</fullName>
    </submittedName>
</protein>
<dbReference type="Pfam" id="PF01381">
    <property type="entry name" value="HTH_3"/>
    <property type="match status" value="1"/>
</dbReference>
<keyword evidence="1" id="KW-0805">Transcription regulation</keyword>
<dbReference type="AlphaFoldDB" id="A0A6L6JDT8"/>
<evidence type="ECO:0000313" key="6">
    <source>
        <dbReference type="Proteomes" id="UP000478183"/>
    </source>
</evidence>
<evidence type="ECO:0000256" key="3">
    <source>
        <dbReference type="ARBA" id="ARBA00023163"/>
    </source>
</evidence>
<reference evidence="5 6" key="1">
    <citation type="submission" date="2019-11" db="EMBL/GenBank/DDBJ databases">
        <authorList>
            <person name="Dong K."/>
        </authorList>
    </citation>
    <scope>NUCLEOTIDE SEQUENCE [LARGE SCALE GENOMIC DNA]</scope>
    <source>
        <strain evidence="5 6">NBRC 111993</strain>
    </source>
</reference>
<dbReference type="SMART" id="SM00530">
    <property type="entry name" value="HTH_XRE"/>
    <property type="match status" value="1"/>
</dbReference>
<name>A0A6L6JDT8_9RHOB</name>
<dbReference type="CDD" id="cd06529">
    <property type="entry name" value="S24_LexA-like"/>
    <property type="match status" value="1"/>
</dbReference>
<keyword evidence="2" id="KW-0238">DNA-binding</keyword>
<dbReference type="SUPFAM" id="SSF51306">
    <property type="entry name" value="LexA/Signal peptidase"/>
    <property type="match status" value="1"/>
</dbReference>
<evidence type="ECO:0000256" key="1">
    <source>
        <dbReference type="ARBA" id="ARBA00023015"/>
    </source>
</evidence>
<dbReference type="RefSeq" id="WP_425496101.1">
    <property type="nucleotide sequence ID" value="NZ_WMIE01000014.1"/>
</dbReference>
<dbReference type="Gene3D" id="1.10.260.40">
    <property type="entry name" value="lambda repressor-like DNA-binding domains"/>
    <property type="match status" value="1"/>
</dbReference>
<accession>A0A6L6JDT8</accession>
<evidence type="ECO:0000313" key="5">
    <source>
        <dbReference type="EMBL" id="MTH79395.1"/>
    </source>
</evidence>
<dbReference type="PROSITE" id="PS50943">
    <property type="entry name" value="HTH_CROC1"/>
    <property type="match status" value="1"/>
</dbReference>
<dbReference type="InterPro" id="IPR015927">
    <property type="entry name" value="Peptidase_S24_S26A/B/C"/>
</dbReference>
<dbReference type="GO" id="GO:0003677">
    <property type="term" value="F:DNA binding"/>
    <property type="evidence" value="ECO:0007669"/>
    <property type="project" value="UniProtKB-KW"/>
</dbReference>
<organism evidence="5 6">
    <name type="scientific">Paracoccus aestuariivivens</name>
    <dbReference type="NCBI Taxonomy" id="1820333"/>
    <lineage>
        <taxon>Bacteria</taxon>
        <taxon>Pseudomonadati</taxon>
        <taxon>Pseudomonadota</taxon>
        <taxon>Alphaproteobacteria</taxon>
        <taxon>Rhodobacterales</taxon>
        <taxon>Paracoccaceae</taxon>
        <taxon>Paracoccus</taxon>
    </lineage>
</organism>
<keyword evidence="6" id="KW-1185">Reference proteome</keyword>
<dbReference type="EMBL" id="WMIE01000014">
    <property type="protein sequence ID" value="MTH79395.1"/>
    <property type="molecule type" value="Genomic_DNA"/>
</dbReference>
<dbReference type="Pfam" id="PF00717">
    <property type="entry name" value="Peptidase_S24"/>
    <property type="match status" value="1"/>
</dbReference>
<dbReference type="InterPro" id="IPR010982">
    <property type="entry name" value="Lambda_DNA-bd_dom_sf"/>
</dbReference>
<dbReference type="Proteomes" id="UP000478183">
    <property type="component" value="Unassembled WGS sequence"/>
</dbReference>
<dbReference type="InterPro" id="IPR039418">
    <property type="entry name" value="LexA-like"/>
</dbReference>
<feature type="domain" description="HTH cro/C1-type" evidence="4">
    <location>
        <begin position="16"/>
        <end position="64"/>
    </location>
</feature>
<sequence>MHESGMRLRLGQILTEKGIKQRQLAEMLDVSNGYVSQLVSGKRQPSPELLLQLSQALGVTPTHLMEPSRPVAVAGRVGAGNTVELVDSYAKGGGLFYVAAPEDLSPSGIVAVEVRGDSMSPLIEEGDIIFFSRYFHGIDEDVVGHVGICGTEDGRAMVKQIKFGRDTGTFDLFSVNPNHPPEYGVKLAWAAPWRRIIRKRDVELIEI</sequence>
<dbReference type="PANTHER" id="PTHR40661:SF3">
    <property type="entry name" value="FELS-1 PROPHAGE TRANSCRIPTIONAL REGULATOR"/>
    <property type="match status" value="1"/>
</dbReference>